<dbReference type="Proteomes" id="UP000321907">
    <property type="component" value="Unassembled WGS sequence"/>
</dbReference>
<sequence length="184" mass="21544">MIDNSGIVYQHGDVVIDIRDDLRTISTYSISIVSGIQTLVKHSVSDGRKNKHYQLNDFIKYIYPIRLVGSERNTKNIFIGYQHWIESDIQSYIYKKGKECSVDEIKQKINKNNSYKHETIEAYIRSMLVNRFLELSEKNGVLYVDINKYNHQKSKEIEYFELITNELQAKSKRVELLINLGCSL</sequence>
<dbReference type="RefSeq" id="WP_147932942.1">
    <property type="nucleotide sequence ID" value="NZ_VOXD01000085.1"/>
</dbReference>
<keyword evidence="2" id="KW-1185">Reference proteome</keyword>
<organism evidence="1 2">
    <name type="scientific">Neolewinella aurantiaca</name>
    <dbReference type="NCBI Taxonomy" id="2602767"/>
    <lineage>
        <taxon>Bacteria</taxon>
        <taxon>Pseudomonadati</taxon>
        <taxon>Bacteroidota</taxon>
        <taxon>Saprospiria</taxon>
        <taxon>Saprospirales</taxon>
        <taxon>Lewinellaceae</taxon>
        <taxon>Neolewinella</taxon>
    </lineage>
</organism>
<gene>
    <name evidence="1" type="ORF">FUA23_22065</name>
</gene>
<reference evidence="1 2" key="1">
    <citation type="submission" date="2019-08" db="EMBL/GenBank/DDBJ databases">
        <title>Lewinella sp. strain SSH13 Genome sequencing and assembly.</title>
        <authorList>
            <person name="Kim I."/>
        </authorList>
    </citation>
    <scope>NUCLEOTIDE SEQUENCE [LARGE SCALE GENOMIC DNA]</scope>
    <source>
        <strain evidence="1 2">SSH13</strain>
    </source>
</reference>
<evidence type="ECO:0000313" key="1">
    <source>
        <dbReference type="EMBL" id="TXF81186.1"/>
    </source>
</evidence>
<comment type="caution">
    <text evidence="1">The sequence shown here is derived from an EMBL/GenBank/DDBJ whole genome shotgun (WGS) entry which is preliminary data.</text>
</comment>
<accession>A0A5C7FC06</accession>
<proteinExistence type="predicted"/>
<evidence type="ECO:0000313" key="2">
    <source>
        <dbReference type="Proteomes" id="UP000321907"/>
    </source>
</evidence>
<dbReference type="AlphaFoldDB" id="A0A5C7FC06"/>
<dbReference type="EMBL" id="VOXD01000085">
    <property type="protein sequence ID" value="TXF81186.1"/>
    <property type="molecule type" value="Genomic_DNA"/>
</dbReference>
<name>A0A5C7FC06_9BACT</name>
<protein>
    <submittedName>
        <fullName evidence="1">Uncharacterized protein</fullName>
    </submittedName>
</protein>